<evidence type="ECO:0000256" key="1">
    <source>
        <dbReference type="SAM" id="MobiDB-lite"/>
    </source>
</evidence>
<organism evidence="2 3">
    <name type="scientific">Streptomyces sanglieri</name>
    <dbReference type="NCBI Taxonomy" id="193460"/>
    <lineage>
        <taxon>Bacteria</taxon>
        <taxon>Bacillati</taxon>
        <taxon>Actinomycetota</taxon>
        <taxon>Actinomycetes</taxon>
        <taxon>Kitasatosporales</taxon>
        <taxon>Streptomycetaceae</taxon>
        <taxon>Streptomyces</taxon>
    </lineage>
</organism>
<name>A0ABW2WPZ8_9ACTN</name>
<keyword evidence="3" id="KW-1185">Reference proteome</keyword>
<protein>
    <submittedName>
        <fullName evidence="2">Uncharacterized protein</fullName>
    </submittedName>
</protein>
<evidence type="ECO:0000313" key="2">
    <source>
        <dbReference type="EMBL" id="MFD0622050.1"/>
    </source>
</evidence>
<proteinExistence type="predicted"/>
<comment type="caution">
    <text evidence="2">The sequence shown here is derived from an EMBL/GenBank/DDBJ whole genome shotgun (WGS) entry which is preliminary data.</text>
</comment>
<dbReference type="EMBL" id="JBHTGL010000005">
    <property type="protein sequence ID" value="MFD0622050.1"/>
    <property type="molecule type" value="Genomic_DNA"/>
</dbReference>
<reference evidence="3" key="1">
    <citation type="journal article" date="2019" name="Int. J. Syst. Evol. Microbiol.">
        <title>The Global Catalogue of Microorganisms (GCM) 10K type strain sequencing project: providing services to taxonomists for standard genome sequencing and annotation.</title>
        <authorList>
            <consortium name="The Broad Institute Genomics Platform"/>
            <consortium name="The Broad Institute Genome Sequencing Center for Infectious Disease"/>
            <person name="Wu L."/>
            <person name="Ma J."/>
        </authorList>
    </citation>
    <scope>NUCLEOTIDE SEQUENCE [LARGE SCALE GENOMIC DNA]</scope>
    <source>
        <strain evidence="3">JCM 12607</strain>
    </source>
</reference>
<dbReference type="Proteomes" id="UP001596915">
    <property type="component" value="Unassembled WGS sequence"/>
</dbReference>
<evidence type="ECO:0000313" key="3">
    <source>
        <dbReference type="Proteomes" id="UP001596915"/>
    </source>
</evidence>
<gene>
    <name evidence="2" type="ORF">ACFQ2K_03770</name>
</gene>
<feature type="region of interest" description="Disordered" evidence="1">
    <location>
        <begin position="1"/>
        <end position="33"/>
    </location>
</feature>
<sequence>MKSSSSSKPDTPGEVLTLSRQPDDPQKKTQAAAPSMLEGKRFNGYLRIKLPHELDEIVESVVAGYMQAAPTSRHEILGTVSTRAAGVLSAYGERMAAVGVRTGSEAPLGRALVAMGMADGNLEDSRDNLIVLAAVNHSAAVIESSLDQILAKVAQFIPDPALVNFQAFARREDSDKSLWSMGLGVAGAGVSFRYVSA</sequence>
<accession>A0ABW2WPZ8</accession>